<protein>
    <submittedName>
        <fullName evidence="2">Uncharacterized protein</fullName>
    </submittedName>
</protein>
<dbReference type="GeneID" id="91471939"/>
<feature type="coiled-coil region" evidence="1">
    <location>
        <begin position="6"/>
        <end position="75"/>
    </location>
</feature>
<gene>
    <name evidence="2" type="ORF">Saso_40830</name>
</gene>
<keyword evidence="1" id="KW-0175">Coiled coil</keyword>
<evidence type="ECO:0000256" key="1">
    <source>
        <dbReference type="SAM" id="Coils"/>
    </source>
</evidence>
<proteinExistence type="predicted"/>
<organism evidence="2 3">
    <name type="scientific">Streptomyces asoensis</name>
    <dbReference type="NCBI Taxonomy" id="249586"/>
    <lineage>
        <taxon>Bacteria</taxon>
        <taxon>Bacillati</taxon>
        <taxon>Actinomycetota</taxon>
        <taxon>Actinomycetes</taxon>
        <taxon>Kitasatosporales</taxon>
        <taxon>Streptomycetaceae</taxon>
        <taxon>Streptomyces</taxon>
    </lineage>
</organism>
<sequence>MPAEQCKAARAKLERAKQRRHGLLRELTEDETKLAHLRADPHADAAAIEAQERVVAVDRRSLEAAEEEVDSLEGLVHALCDPLP</sequence>
<reference evidence="3" key="1">
    <citation type="submission" date="2023-07" db="EMBL/GenBank/DDBJ databases">
        <title>Whole genome shotgun sequence of Streptomyces cacaoi subsp. asoensis NBRC 13813.</title>
        <authorList>
            <person name="Komaki H."/>
            <person name="Tamura T."/>
        </authorList>
    </citation>
    <scope>NUCLEOTIDE SEQUENCE [LARGE SCALE GENOMIC DNA]</scope>
    <source>
        <strain evidence="3">NBRC 13813</strain>
    </source>
</reference>
<comment type="caution">
    <text evidence="2">The sequence shown here is derived from an EMBL/GenBank/DDBJ whole genome shotgun (WGS) entry which is preliminary data.</text>
</comment>
<evidence type="ECO:0000313" key="3">
    <source>
        <dbReference type="Proteomes" id="UP000649259"/>
    </source>
</evidence>
<evidence type="ECO:0000313" key="2">
    <source>
        <dbReference type="EMBL" id="GHI62433.1"/>
    </source>
</evidence>
<name>A0ABQ3S2T0_9ACTN</name>
<dbReference type="Proteomes" id="UP000649259">
    <property type="component" value="Unassembled WGS sequence"/>
</dbReference>
<keyword evidence="3" id="KW-1185">Reference proteome</keyword>
<accession>A0ABQ3S2T0</accession>
<dbReference type="EMBL" id="BNEB01000003">
    <property type="protein sequence ID" value="GHI62433.1"/>
    <property type="molecule type" value="Genomic_DNA"/>
</dbReference>
<dbReference type="RefSeq" id="WP_189927017.1">
    <property type="nucleotide sequence ID" value="NZ_BMSI01000015.1"/>
</dbReference>